<evidence type="ECO:0000313" key="7">
    <source>
        <dbReference type="EMBL" id="KAF6019147.1"/>
    </source>
</evidence>
<proteinExistence type="predicted"/>
<dbReference type="GO" id="GO:0006412">
    <property type="term" value="P:translation"/>
    <property type="evidence" value="ECO:0007669"/>
    <property type="project" value="UniProtKB-KW"/>
</dbReference>
<evidence type="ECO:0000256" key="2">
    <source>
        <dbReference type="ARBA" id="ARBA00022490"/>
    </source>
</evidence>
<dbReference type="SUPFAM" id="SSF109732">
    <property type="entry name" value="HBS1-like domain"/>
    <property type="match status" value="1"/>
</dbReference>
<evidence type="ECO:0000256" key="1">
    <source>
        <dbReference type="ARBA" id="ARBA00004496"/>
    </source>
</evidence>
<keyword evidence="8" id="KW-1185">Reference proteome</keyword>
<dbReference type="GO" id="GO:0016787">
    <property type="term" value="F:hydrolase activity"/>
    <property type="evidence" value="ECO:0007669"/>
    <property type="project" value="UniProtKB-KW"/>
</dbReference>
<organism evidence="7 8">
    <name type="scientific">Bugula neritina</name>
    <name type="common">Brown bryozoan</name>
    <name type="synonym">Sertularia neritina</name>
    <dbReference type="NCBI Taxonomy" id="10212"/>
    <lineage>
        <taxon>Eukaryota</taxon>
        <taxon>Metazoa</taxon>
        <taxon>Spiralia</taxon>
        <taxon>Lophotrochozoa</taxon>
        <taxon>Bryozoa</taxon>
        <taxon>Gymnolaemata</taxon>
        <taxon>Cheilostomatida</taxon>
        <taxon>Flustrina</taxon>
        <taxon>Buguloidea</taxon>
        <taxon>Bugulidae</taxon>
        <taxon>Bugula</taxon>
    </lineage>
</organism>
<accession>A0A7J7J013</accession>
<keyword evidence="3" id="KW-0597">Phosphoprotein</keyword>
<name>A0A7J7J013_BUGNE</name>
<evidence type="ECO:0000256" key="3">
    <source>
        <dbReference type="ARBA" id="ARBA00022553"/>
    </source>
</evidence>
<keyword evidence="4" id="KW-0378">Hydrolase</keyword>
<dbReference type="Gene3D" id="1.10.8.10">
    <property type="entry name" value="DNA helicase RuvA subunit, C-terminal domain"/>
    <property type="match status" value="1"/>
</dbReference>
<evidence type="ECO:0000259" key="6">
    <source>
        <dbReference type="Pfam" id="PF08938"/>
    </source>
</evidence>
<evidence type="ECO:0000256" key="5">
    <source>
        <dbReference type="ARBA" id="ARBA00022917"/>
    </source>
</evidence>
<keyword evidence="2" id="KW-0963">Cytoplasm</keyword>
<sequence length="187" mass="20981">MSRHRHFVEINQKYKDQYGVSPSTAAEFTFNRDSRGNASFADYLNKEEERGIPEETIEDVLDDSGSLPTLLLSNEDEVKLRSCLDEVQNIIGDTIPEMIVKRTIINNKFDLERSLDTLLTNQSSHSSKSTGDSARSSSVSAMAANNIWIFSGLLLDVSLFYQVKLSAPRTLHQLLPVVDSLQPDLLF</sequence>
<dbReference type="AlphaFoldDB" id="A0A7J7J013"/>
<evidence type="ECO:0000313" key="8">
    <source>
        <dbReference type="Proteomes" id="UP000593567"/>
    </source>
</evidence>
<feature type="domain" description="HBS1-like protein N-terminal" evidence="6">
    <location>
        <begin position="54"/>
        <end position="125"/>
    </location>
</feature>
<dbReference type="OrthoDB" id="6159948at2759"/>
<comment type="caution">
    <text evidence="7">The sequence shown here is derived from an EMBL/GenBank/DDBJ whole genome shotgun (WGS) entry which is preliminary data.</text>
</comment>
<dbReference type="Pfam" id="PF08938">
    <property type="entry name" value="HBS1_N"/>
    <property type="match status" value="1"/>
</dbReference>
<dbReference type="EMBL" id="VXIV02003252">
    <property type="protein sequence ID" value="KAF6019147.1"/>
    <property type="molecule type" value="Genomic_DNA"/>
</dbReference>
<gene>
    <name evidence="7" type="ORF">EB796_022564</name>
</gene>
<protein>
    <recommendedName>
        <fullName evidence="6">HBS1-like protein N-terminal domain-containing protein</fullName>
    </recommendedName>
</protein>
<dbReference type="Proteomes" id="UP000593567">
    <property type="component" value="Unassembled WGS sequence"/>
</dbReference>
<keyword evidence="5" id="KW-0648">Protein biosynthesis</keyword>
<dbReference type="InterPro" id="IPR037189">
    <property type="entry name" value="HBS1-like_N_sf"/>
</dbReference>
<dbReference type="InterPro" id="IPR015033">
    <property type="entry name" value="HBS1-like_N"/>
</dbReference>
<comment type="subcellular location">
    <subcellularLocation>
        <location evidence="1">Cytoplasm</location>
    </subcellularLocation>
</comment>
<dbReference type="GO" id="GO:0005737">
    <property type="term" value="C:cytoplasm"/>
    <property type="evidence" value="ECO:0007669"/>
    <property type="project" value="UniProtKB-SubCell"/>
</dbReference>
<evidence type="ECO:0000256" key="4">
    <source>
        <dbReference type="ARBA" id="ARBA00022801"/>
    </source>
</evidence>
<reference evidence="7" key="1">
    <citation type="submission" date="2020-06" db="EMBL/GenBank/DDBJ databases">
        <title>Draft genome of Bugula neritina, a colonial animal packing powerful symbionts and potential medicines.</title>
        <authorList>
            <person name="Rayko M."/>
        </authorList>
    </citation>
    <scope>NUCLEOTIDE SEQUENCE [LARGE SCALE GENOMIC DNA]</scope>
    <source>
        <strain evidence="7">Kwan_BN1</strain>
    </source>
</reference>